<evidence type="ECO:0000313" key="3">
    <source>
        <dbReference type="Proteomes" id="UP000178659"/>
    </source>
</evidence>
<keyword evidence="1" id="KW-1133">Transmembrane helix</keyword>
<feature type="transmembrane region" description="Helical" evidence="1">
    <location>
        <begin position="457"/>
        <end position="475"/>
    </location>
</feature>
<proteinExistence type="predicted"/>
<feature type="transmembrane region" description="Helical" evidence="1">
    <location>
        <begin position="161"/>
        <end position="178"/>
    </location>
</feature>
<feature type="transmembrane region" description="Helical" evidence="1">
    <location>
        <begin position="387"/>
        <end position="406"/>
    </location>
</feature>
<keyword evidence="1" id="KW-0472">Membrane</keyword>
<protein>
    <recommendedName>
        <fullName evidence="4">Membrane protein 6-pyruvoyl-tetrahydropterin synthase-related domain-containing protein</fullName>
    </recommendedName>
</protein>
<dbReference type="Pfam" id="PF09586">
    <property type="entry name" value="YfhO"/>
    <property type="match status" value="1"/>
</dbReference>
<dbReference type="InterPro" id="IPR018580">
    <property type="entry name" value="Uncharacterised_YfhO"/>
</dbReference>
<comment type="caution">
    <text evidence="2">The sequence shown here is derived from an EMBL/GenBank/DDBJ whole genome shotgun (WGS) entry which is preliminary data.</text>
</comment>
<dbReference type="AlphaFoldDB" id="A0A1G1VCD9"/>
<feature type="transmembrane region" description="Helical" evidence="1">
    <location>
        <begin position="769"/>
        <end position="790"/>
    </location>
</feature>
<feature type="transmembrane region" description="Helical" evidence="1">
    <location>
        <begin position="482"/>
        <end position="501"/>
    </location>
</feature>
<accession>A0A1G1VCD9</accession>
<reference evidence="2 3" key="1">
    <citation type="journal article" date="2016" name="Nat. Commun.">
        <title>Thousands of microbial genomes shed light on interconnected biogeochemical processes in an aquifer system.</title>
        <authorList>
            <person name="Anantharaman K."/>
            <person name="Brown C.T."/>
            <person name="Hug L.A."/>
            <person name="Sharon I."/>
            <person name="Castelle C.J."/>
            <person name="Probst A.J."/>
            <person name="Thomas B.C."/>
            <person name="Singh A."/>
            <person name="Wilkins M.J."/>
            <person name="Karaoz U."/>
            <person name="Brodie E.L."/>
            <person name="Williams K.H."/>
            <person name="Hubbard S.S."/>
            <person name="Banfield J.F."/>
        </authorList>
    </citation>
    <scope>NUCLEOTIDE SEQUENCE [LARGE SCALE GENOMIC DNA]</scope>
</reference>
<evidence type="ECO:0000256" key="1">
    <source>
        <dbReference type="SAM" id="Phobius"/>
    </source>
</evidence>
<feature type="transmembrane region" description="Helical" evidence="1">
    <location>
        <begin position="133"/>
        <end position="152"/>
    </location>
</feature>
<evidence type="ECO:0008006" key="4">
    <source>
        <dbReference type="Google" id="ProtNLM"/>
    </source>
</evidence>
<organism evidence="2 3">
    <name type="scientific">Candidatus Blackburnbacteria bacterium RIFCSPLOWO2_01_FULL_40_20</name>
    <dbReference type="NCBI Taxonomy" id="1797519"/>
    <lineage>
        <taxon>Bacteria</taxon>
        <taxon>Candidatus Blackburniibacteriota</taxon>
    </lineage>
</organism>
<dbReference type="PANTHER" id="PTHR38454:SF1">
    <property type="entry name" value="INTEGRAL MEMBRANE PROTEIN"/>
    <property type="match status" value="1"/>
</dbReference>
<feature type="transmembrane region" description="Helical" evidence="1">
    <location>
        <begin position="328"/>
        <end position="346"/>
    </location>
</feature>
<feature type="transmembrane region" description="Helical" evidence="1">
    <location>
        <begin position="353"/>
        <end position="375"/>
    </location>
</feature>
<feature type="transmembrane region" description="Helical" evidence="1">
    <location>
        <begin position="12"/>
        <end position="34"/>
    </location>
</feature>
<evidence type="ECO:0000313" key="2">
    <source>
        <dbReference type="EMBL" id="OGY12996.1"/>
    </source>
</evidence>
<feature type="transmembrane region" description="Helical" evidence="1">
    <location>
        <begin position="418"/>
        <end position="437"/>
    </location>
</feature>
<dbReference type="Proteomes" id="UP000178659">
    <property type="component" value="Unassembled WGS sequence"/>
</dbReference>
<name>A0A1G1VCD9_9BACT</name>
<feature type="transmembrane region" description="Helical" evidence="1">
    <location>
        <begin position="207"/>
        <end position="222"/>
    </location>
</feature>
<gene>
    <name evidence="2" type="ORF">A3A77_01630</name>
</gene>
<dbReference type="EMBL" id="MHCC01000022">
    <property type="protein sequence ID" value="OGY12996.1"/>
    <property type="molecule type" value="Genomic_DNA"/>
</dbReference>
<sequence length="804" mass="91312">MLCNDKNKFTKTAVFLAPFIIMAIIVLIFFHRVFLDGEVPFPGGFVTGIYHPWIDYKWQGFPLGVPVKHLAMNDVASYIFPVHMFAVKILKEGSVPLWNSLIFAGTPLFANFQSAPFSPTNIVYFLFDELTAWSLQIVLQHVLAAVFTYLLLRSWNVCKTASIFGGIVFAFSGFNMIWSQWNGHTLTASFIPLFLLFFDKYLKVRKMIFGLGIIFTLAVQFFSGYPQLIMYSFIAGLLLWVYRLNEREIIKKTVFVLIFVILSLGISAPQILPGAELLSTSQRVAQKNSFDWIFLPWEKIITFIAVDYFGNPGTDNYWSKKDFYSNEGFVGVVAFVLSLLSLNLLSKKKEVRFSLALAMVSLTLSFPTLVSIVFWKSGMFGMGAVAAHRALVLFNLSVSLMAAHGLEMVLKRKINTKDLLFTFPVFAILLVFFTNAIFLKGEYVAGVDSGQVALRNLVIPATGFMGCLVAVLLSSKYKLLKVVAALGMLVFAVFELFFFGWKYTPFSPKHIVFPKTELFEFFEKQQKPFRLTGNKVIPVNMRMAYGIESLEGYDAVYPVRMAKFLSVLNSSRSDSTPMFQYGLVENDTSNLLDLINTKYYLTIKQGKDGSPNAQGVIPERFIKDRFTKVFEDRTVAVLESKSVLPRAFFVYDFEKISSDDEIFNNLLDPNFSYSTRVIVEEELPYASTKRETANFVNFEIYKEQINVMSVYTEKPGILFISDQWYPGWKAYVDGVNTKIYRANFAFRAIIVPKGEHKVSFIYFPDSFKIGLVISAASLLLVVALFLFDFINAKKHGLRLQKPRS</sequence>
<feature type="transmembrane region" description="Helical" evidence="1">
    <location>
        <begin position="254"/>
        <end position="272"/>
    </location>
</feature>
<keyword evidence="1" id="KW-0812">Transmembrane</keyword>
<dbReference type="PANTHER" id="PTHR38454">
    <property type="entry name" value="INTEGRAL MEMBRANE PROTEIN-RELATED"/>
    <property type="match status" value="1"/>
</dbReference>